<dbReference type="AlphaFoldDB" id="A0A9P0HCK3"/>
<feature type="compositionally biased region" description="Polar residues" evidence="1">
    <location>
        <begin position="57"/>
        <end position="72"/>
    </location>
</feature>
<feature type="compositionally biased region" description="Basic residues" evidence="1">
    <location>
        <begin position="73"/>
        <end position="84"/>
    </location>
</feature>
<name>A0A9P0HCK3_NEZVI</name>
<evidence type="ECO:0000313" key="3">
    <source>
        <dbReference type="Proteomes" id="UP001152798"/>
    </source>
</evidence>
<gene>
    <name evidence="2" type="ORF">NEZAVI_LOCUS8944</name>
</gene>
<keyword evidence="3" id="KW-1185">Reference proteome</keyword>
<accession>A0A9P0HCK3</accession>
<evidence type="ECO:0000313" key="2">
    <source>
        <dbReference type="EMBL" id="CAH1399511.1"/>
    </source>
</evidence>
<organism evidence="2 3">
    <name type="scientific">Nezara viridula</name>
    <name type="common">Southern green stink bug</name>
    <name type="synonym">Cimex viridulus</name>
    <dbReference type="NCBI Taxonomy" id="85310"/>
    <lineage>
        <taxon>Eukaryota</taxon>
        <taxon>Metazoa</taxon>
        <taxon>Ecdysozoa</taxon>
        <taxon>Arthropoda</taxon>
        <taxon>Hexapoda</taxon>
        <taxon>Insecta</taxon>
        <taxon>Pterygota</taxon>
        <taxon>Neoptera</taxon>
        <taxon>Paraneoptera</taxon>
        <taxon>Hemiptera</taxon>
        <taxon>Heteroptera</taxon>
        <taxon>Panheteroptera</taxon>
        <taxon>Pentatomomorpha</taxon>
        <taxon>Pentatomoidea</taxon>
        <taxon>Pentatomidae</taxon>
        <taxon>Pentatominae</taxon>
        <taxon>Nezara</taxon>
    </lineage>
</organism>
<dbReference type="EMBL" id="OV725080">
    <property type="protein sequence ID" value="CAH1399511.1"/>
    <property type="molecule type" value="Genomic_DNA"/>
</dbReference>
<evidence type="ECO:0000256" key="1">
    <source>
        <dbReference type="SAM" id="MobiDB-lite"/>
    </source>
</evidence>
<feature type="region of interest" description="Disordered" evidence="1">
    <location>
        <begin position="1"/>
        <end position="86"/>
    </location>
</feature>
<proteinExistence type="predicted"/>
<reference evidence="2" key="1">
    <citation type="submission" date="2022-01" db="EMBL/GenBank/DDBJ databases">
        <authorList>
            <person name="King R."/>
        </authorList>
    </citation>
    <scope>NUCLEOTIDE SEQUENCE</scope>
</reference>
<dbReference type="Proteomes" id="UP001152798">
    <property type="component" value="Chromosome 4"/>
</dbReference>
<sequence>MCSEWSGVLSDTSQWTDPVLPPKMTIPEAGRERGGWLGKMEGNCAPTPLPAFPHHSPLQTRQPCPSFISTRAASRHGPLRRAGPHSHLLTYKRASSIVCINRHNQKEKVSAIADTPILRNT</sequence>
<protein>
    <submittedName>
        <fullName evidence="2">Uncharacterized protein</fullName>
    </submittedName>
</protein>